<keyword evidence="6" id="KW-1185">Reference proteome</keyword>
<dbReference type="GO" id="GO:0008104">
    <property type="term" value="P:intracellular protein localization"/>
    <property type="evidence" value="ECO:0007669"/>
    <property type="project" value="TreeGrafter"/>
</dbReference>
<evidence type="ECO:0000256" key="1">
    <source>
        <dbReference type="ARBA" id="ARBA00022443"/>
    </source>
</evidence>
<dbReference type="Gene3D" id="2.30.30.40">
    <property type="entry name" value="SH3 Domains"/>
    <property type="match status" value="1"/>
</dbReference>
<feature type="compositionally biased region" description="Low complexity" evidence="3">
    <location>
        <begin position="673"/>
        <end position="682"/>
    </location>
</feature>
<organism evidence="5 6">
    <name type="scientific">Coniosporium apollinis (strain CBS 100218)</name>
    <name type="common">Rock-inhabiting black yeast</name>
    <dbReference type="NCBI Taxonomy" id="1168221"/>
    <lineage>
        <taxon>Eukaryota</taxon>
        <taxon>Fungi</taxon>
        <taxon>Dikarya</taxon>
        <taxon>Ascomycota</taxon>
        <taxon>Pezizomycotina</taxon>
        <taxon>Dothideomycetes</taxon>
        <taxon>Dothideomycetes incertae sedis</taxon>
        <taxon>Coniosporium</taxon>
    </lineage>
</organism>
<dbReference type="SMART" id="SM00326">
    <property type="entry name" value="SH3"/>
    <property type="match status" value="1"/>
</dbReference>
<feature type="compositionally biased region" description="Acidic residues" evidence="3">
    <location>
        <begin position="28"/>
        <end position="42"/>
    </location>
</feature>
<dbReference type="InterPro" id="IPR036028">
    <property type="entry name" value="SH3-like_dom_sf"/>
</dbReference>
<feature type="compositionally biased region" description="Basic and acidic residues" evidence="3">
    <location>
        <begin position="409"/>
        <end position="427"/>
    </location>
</feature>
<dbReference type="eggNOG" id="ENOG502R17J">
    <property type="taxonomic scope" value="Eukaryota"/>
</dbReference>
<feature type="domain" description="SH3" evidence="4">
    <location>
        <begin position="126"/>
        <end position="187"/>
    </location>
</feature>
<dbReference type="PANTHER" id="PTHR47775:SF1">
    <property type="entry name" value="BUD SITE SELECTION PROTEIN 14"/>
    <property type="match status" value="1"/>
</dbReference>
<proteinExistence type="predicted"/>
<evidence type="ECO:0000259" key="4">
    <source>
        <dbReference type="PROSITE" id="PS50002"/>
    </source>
</evidence>
<dbReference type="GO" id="GO:0051286">
    <property type="term" value="C:cell tip"/>
    <property type="evidence" value="ECO:0007669"/>
    <property type="project" value="TreeGrafter"/>
</dbReference>
<feature type="compositionally biased region" description="Low complexity" evidence="3">
    <location>
        <begin position="428"/>
        <end position="443"/>
    </location>
</feature>
<keyword evidence="1 2" id="KW-0728">SH3 domain</keyword>
<feature type="compositionally biased region" description="Low complexity" evidence="3">
    <location>
        <begin position="701"/>
        <end position="715"/>
    </location>
</feature>
<dbReference type="EMBL" id="JH767615">
    <property type="protein sequence ID" value="EON69496.1"/>
    <property type="molecule type" value="Genomic_DNA"/>
</dbReference>
<dbReference type="InterPro" id="IPR053039">
    <property type="entry name" value="Polarity_Bud-Selection_Reg"/>
</dbReference>
<feature type="compositionally biased region" description="Polar residues" evidence="3">
    <location>
        <begin position="487"/>
        <end position="500"/>
    </location>
</feature>
<dbReference type="GO" id="GO:0030950">
    <property type="term" value="P:establishment or maintenance of actin cytoskeleton polarity"/>
    <property type="evidence" value="ECO:0007669"/>
    <property type="project" value="TreeGrafter"/>
</dbReference>
<dbReference type="PANTHER" id="PTHR47775">
    <property type="entry name" value="BUD SITE SELECTION PROTEIN 14"/>
    <property type="match status" value="1"/>
</dbReference>
<feature type="region of interest" description="Disordered" evidence="3">
    <location>
        <begin position="284"/>
        <end position="312"/>
    </location>
</feature>
<feature type="compositionally biased region" description="Pro residues" evidence="3">
    <location>
        <begin position="690"/>
        <end position="700"/>
    </location>
</feature>
<gene>
    <name evidence="5" type="ORF">W97_08756</name>
</gene>
<feature type="compositionally biased region" description="Acidic residues" evidence="3">
    <location>
        <begin position="572"/>
        <end position="586"/>
    </location>
</feature>
<dbReference type="GeneID" id="19906067"/>
<dbReference type="FunFam" id="2.30.30.40:FF:000035">
    <property type="entry name" value="SH3 domain containing protein"/>
    <property type="match status" value="1"/>
</dbReference>
<feature type="region of interest" description="Disordered" evidence="3">
    <location>
        <begin position="350"/>
        <end position="543"/>
    </location>
</feature>
<reference evidence="6" key="1">
    <citation type="submission" date="2012-06" db="EMBL/GenBank/DDBJ databases">
        <title>The genome sequence of Coniosporium apollinis CBS 100218.</title>
        <authorList>
            <consortium name="The Broad Institute Genome Sequencing Platform"/>
            <person name="Cuomo C."/>
            <person name="Gorbushina A."/>
            <person name="Noack S."/>
            <person name="Walker B."/>
            <person name="Young S.K."/>
            <person name="Zeng Q."/>
            <person name="Gargeya S."/>
            <person name="Fitzgerald M."/>
            <person name="Haas B."/>
            <person name="Abouelleil A."/>
            <person name="Alvarado L."/>
            <person name="Arachchi H.M."/>
            <person name="Berlin A.M."/>
            <person name="Chapman S.B."/>
            <person name="Goldberg J."/>
            <person name="Griggs A."/>
            <person name="Gujja S."/>
            <person name="Hansen M."/>
            <person name="Howarth C."/>
            <person name="Imamovic A."/>
            <person name="Larimer J."/>
            <person name="McCowan C."/>
            <person name="Montmayeur A."/>
            <person name="Murphy C."/>
            <person name="Neiman D."/>
            <person name="Pearson M."/>
            <person name="Priest M."/>
            <person name="Roberts A."/>
            <person name="Saif S."/>
            <person name="Shea T."/>
            <person name="Sisk P."/>
            <person name="Sykes S."/>
            <person name="Wortman J."/>
            <person name="Nusbaum C."/>
            <person name="Birren B."/>
        </authorList>
    </citation>
    <scope>NUCLEOTIDE SEQUENCE [LARGE SCALE GENOMIC DNA]</scope>
    <source>
        <strain evidence="6">CBS 100218</strain>
    </source>
</reference>
<dbReference type="OrthoDB" id="196165at2759"/>
<dbReference type="HOGENOM" id="CLU_010627_1_0_1"/>
<feature type="region of interest" description="Disordered" evidence="3">
    <location>
        <begin position="1"/>
        <end position="102"/>
    </location>
</feature>
<accession>R7Z6D9</accession>
<feature type="compositionally biased region" description="Low complexity" evidence="3">
    <location>
        <begin position="78"/>
        <end position="87"/>
    </location>
</feature>
<dbReference type="GO" id="GO:0015630">
    <property type="term" value="C:microtubule cytoskeleton"/>
    <property type="evidence" value="ECO:0007669"/>
    <property type="project" value="TreeGrafter"/>
</dbReference>
<feature type="compositionally biased region" description="Low complexity" evidence="3">
    <location>
        <begin position="648"/>
        <end position="657"/>
    </location>
</feature>
<evidence type="ECO:0000313" key="6">
    <source>
        <dbReference type="Proteomes" id="UP000016924"/>
    </source>
</evidence>
<sequence>MSLDQELEELQEHSDLADDEDLHSLLLPEDDPLLDNSFDDADDAHAASTVPCPASRSPSPNEFVDASPTDSVDDQDADSWATDSDASSWDEESCNDDDPTDVSFSSDPRFVDFGWGDECLRETEDIDFDFVYALHNFVATVEGQANAIKGDTMVLLDDSNSYWWLVRIVKDSSIGYLPAEHIETPTERLARLNKHRNIDLSATMLSDNAEKSKNPLKKAMRRRNAKTVTFTAPTYVEASDYDYSSDEESDEARPMTNGEIQAAKQQNGESVDQDRVSAVEPLKVSGKEDADAEVVRRAENREDEVQGRRRASDEVFDRMDAKVSRNGTVRNTDSFFKDDNVETRKITLTPNLLRDDSSTSTVSSKERMSSSLESLDKDRVSVKAKDDKKKKEKKPGMLSGLFKKKDKKTKNQDTESSDEKRSGESERSSPQSSKASEESLLAERTLSLDSDNGQPPSRQGSKGKLQKPRGDTSSQETKPDAEAASPQEANTTSTISNGAVDSTMRLVTPESEQAVEKPAPLKAASPRSGHAHQLSGGMRKLNPIHVLRTSDPEEMKVKREKLKKAKQRMELDIDSSPDVERLEEDPFADHIEGWKSHEHESTATEVAAERLSDSPVHVSPIDVENLEADVSQPPALVGDDSSQEDQEVSPVSPVSPSTTPPLHEPISTEPHPASAATSSSATPGNSQGAIPPPPARPAPIPRTASAASDAPRSASVTAHSQLTPTSPLFATKGKTPSPAPPSPSSPNTLSPTTSNQSTLPPWSDASLRHYLDDGSDIRDMLIVVNDVSGVVPVGPQHPLMAGLWVEERGKLGVLERELDGLLSGWLERKGGRGAVAVRPVSAGKEKGG</sequence>
<dbReference type="SUPFAM" id="SSF50044">
    <property type="entry name" value="SH3-domain"/>
    <property type="match status" value="1"/>
</dbReference>
<protein>
    <recommendedName>
        <fullName evidence="4">SH3 domain-containing protein</fullName>
    </recommendedName>
</protein>
<feature type="region of interest" description="Disordered" evidence="3">
    <location>
        <begin position="562"/>
        <end position="762"/>
    </location>
</feature>
<feature type="compositionally biased region" description="Low complexity" evidence="3">
    <location>
        <begin position="745"/>
        <end position="761"/>
    </location>
</feature>
<dbReference type="RefSeq" id="XP_007784813.1">
    <property type="nucleotide sequence ID" value="XM_007786623.1"/>
</dbReference>
<dbReference type="Proteomes" id="UP000016924">
    <property type="component" value="Unassembled WGS sequence"/>
</dbReference>
<dbReference type="AlphaFoldDB" id="R7Z6D9"/>
<feature type="compositionally biased region" description="Polar residues" evidence="3">
    <location>
        <begin position="447"/>
        <end position="460"/>
    </location>
</feature>
<dbReference type="PROSITE" id="PS50002">
    <property type="entry name" value="SH3"/>
    <property type="match status" value="1"/>
</dbReference>
<name>R7Z6D9_CONA1</name>
<feature type="compositionally biased region" description="Acidic residues" evidence="3">
    <location>
        <begin position="88"/>
        <end position="100"/>
    </location>
</feature>
<feature type="compositionally biased region" description="Polar residues" evidence="3">
    <location>
        <begin position="716"/>
        <end position="728"/>
    </location>
</feature>
<dbReference type="OMA" id="MTRPHII"/>
<dbReference type="STRING" id="1168221.R7Z6D9"/>
<evidence type="ECO:0000256" key="3">
    <source>
        <dbReference type="SAM" id="MobiDB-lite"/>
    </source>
</evidence>
<evidence type="ECO:0000313" key="5">
    <source>
        <dbReference type="EMBL" id="EON69496.1"/>
    </source>
</evidence>
<feature type="compositionally biased region" description="Basic and acidic residues" evidence="3">
    <location>
        <begin position="587"/>
        <end position="612"/>
    </location>
</feature>
<feature type="compositionally biased region" description="Basic and acidic residues" evidence="3">
    <location>
        <begin position="285"/>
        <end position="312"/>
    </location>
</feature>
<dbReference type="InterPro" id="IPR001452">
    <property type="entry name" value="SH3_domain"/>
</dbReference>
<feature type="compositionally biased region" description="Basic and acidic residues" evidence="3">
    <location>
        <begin position="364"/>
        <end position="389"/>
    </location>
</feature>
<evidence type="ECO:0000256" key="2">
    <source>
        <dbReference type="PROSITE-ProRule" id="PRU00192"/>
    </source>
</evidence>